<reference evidence="1 2" key="1">
    <citation type="submission" date="2020-04" db="EMBL/GenBank/DDBJ databases">
        <title>Draft genome sequence of Caldanaerobacter sunterraneus. strain 1523vc isolated from Griffin hot spring, Kamchatka, Russia.</title>
        <authorList>
            <person name="Toshchakov S.V."/>
            <person name="Podosokorskaya O.A."/>
            <person name="Kublanov I.V."/>
            <person name="Korzhenkov A."/>
            <person name="Patrushev M.V."/>
        </authorList>
    </citation>
    <scope>NUCLEOTIDE SEQUENCE [LARGE SCALE GENOMIC DNA]</scope>
    <source>
        <strain evidence="1 2">1523vc</strain>
    </source>
</reference>
<protein>
    <submittedName>
        <fullName evidence="1">Uncharacterized protein</fullName>
    </submittedName>
</protein>
<dbReference type="RefSeq" id="WP_170270361.1">
    <property type="nucleotide sequence ID" value="NZ_JABEQB010000005.1"/>
</dbReference>
<accession>A0A7Y2L5F6</accession>
<dbReference type="EMBL" id="JABEQB010000005">
    <property type="protein sequence ID" value="NNG66149.1"/>
    <property type="molecule type" value="Genomic_DNA"/>
</dbReference>
<organism evidence="1 2">
    <name type="scientific">Caldanaerobacter subterraneus</name>
    <dbReference type="NCBI Taxonomy" id="911092"/>
    <lineage>
        <taxon>Bacteria</taxon>
        <taxon>Bacillati</taxon>
        <taxon>Bacillota</taxon>
        <taxon>Clostridia</taxon>
        <taxon>Thermoanaerobacterales</taxon>
        <taxon>Thermoanaerobacteraceae</taxon>
        <taxon>Caldanaerobacter</taxon>
    </lineage>
</organism>
<dbReference type="AlphaFoldDB" id="A0A7Y2L5F6"/>
<proteinExistence type="predicted"/>
<dbReference type="Proteomes" id="UP000529861">
    <property type="component" value="Unassembled WGS sequence"/>
</dbReference>
<name>A0A7Y2L5F6_9THEO</name>
<comment type="caution">
    <text evidence="1">The sequence shown here is derived from an EMBL/GenBank/DDBJ whole genome shotgun (WGS) entry which is preliminary data.</text>
</comment>
<evidence type="ECO:0000313" key="2">
    <source>
        <dbReference type="Proteomes" id="UP000529861"/>
    </source>
</evidence>
<gene>
    <name evidence="1" type="ORF">HKI81_02700</name>
</gene>
<sequence>MDINEIEKNINRIVKEMQEFYWMSGGSEELMTPQMKKRYAFLMLELLENIYYLYDYLESLEYVANYWIEKYLSDESDFYLDLGDEENDTFRSN</sequence>
<evidence type="ECO:0000313" key="1">
    <source>
        <dbReference type="EMBL" id="NNG66149.1"/>
    </source>
</evidence>